<dbReference type="InterPro" id="IPR028259">
    <property type="entry name" value="AP2-like_int_N"/>
</dbReference>
<dbReference type="CDD" id="cd01189">
    <property type="entry name" value="INT_ICEBs1_C_like"/>
    <property type="match status" value="1"/>
</dbReference>
<keyword evidence="4" id="KW-0378">Hydrolase</keyword>
<dbReference type="PANTHER" id="PTHR30349">
    <property type="entry name" value="PHAGE INTEGRASE-RELATED"/>
    <property type="match status" value="1"/>
</dbReference>
<dbReference type="Gene3D" id="1.10.443.10">
    <property type="entry name" value="Intergrase catalytic core"/>
    <property type="match status" value="1"/>
</dbReference>
<keyword evidence="8" id="KW-1160">Virus entry into host cell</keyword>
<reference evidence="13" key="1">
    <citation type="submission" date="2020-05" db="EMBL/GenBank/DDBJ databases">
        <authorList>
            <person name="Chiriac C."/>
            <person name="Salcher M."/>
            <person name="Ghai R."/>
            <person name="Kavagutti S V."/>
        </authorList>
    </citation>
    <scope>NUCLEOTIDE SEQUENCE</scope>
</reference>
<evidence type="ECO:0000256" key="7">
    <source>
        <dbReference type="ARBA" id="ARBA00023172"/>
    </source>
</evidence>
<evidence type="ECO:0000256" key="2">
    <source>
        <dbReference type="ARBA" id="ARBA00016082"/>
    </source>
</evidence>
<keyword evidence="3" id="KW-0808">Transferase</keyword>
<accession>A0A6J7WIA5</accession>
<dbReference type="GO" id="GO:0006310">
    <property type="term" value="P:DNA recombination"/>
    <property type="evidence" value="ECO:0007669"/>
    <property type="project" value="UniProtKB-KW"/>
</dbReference>
<protein>
    <recommendedName>
        <fullName evidence="2">Integrase</fullName>
    </recommendedName>
</protein>
<evidence type="ECO:0000256" key="8">
    <source>
        <dbReference type="ARBA" id="ARBA00023195"/>
    </source>
</evidence>
<dbReference type="EMBL" id="LR798245">
    <property type="protein sequence ID" value="CAB5217020.1"/>
    <property type="molecule type" value="Genomic_DNA"/>
</dbReference>
<dbReference type="InterPro" id="IPR044068">
    <property type="entry name" value="CB"/>
</dbReference>
<proteinExistence type="inferred from homology"/>
<evidence type="ECO:0000256" key="4">
    <source>
        <dbReference type="ARBA" id="ARBA00022801"/>
    </source>
</evidence>
<dbReference type="Pfam" id="PF14657">
    <property type="entry name" value="Arm-DNA-bind_4"/>
    <property type="match status" value="1"/>
</dbReference>
<comment type="similarity">
    <text evidence="1">Belongs to the 'phage' integrase family.</text>
</comment>
<dbReference type="InterPro" id="IPR002104">
    <property type="entry name" value="Integrase_catalytic"/>
</dbReference>
<dbReference type="Pfam" id="PF00589">
    <property type="entry name" value="Phage_integrase"/>
    <property type="match status" value="1"/>
</dbReference>
<keyword evidence="5" id="KW-0229">DNA integration</keyword>
<dbReference type="InterPro" id="IPR004107">
    <property type="entry name" value="Integrase_SAM-like_N"/>
</dbReference>
<dbReference type="PROSITE" id="PS51900">
    <property type="entry name" value="CB"/>
    <property type="match status" value="1"/>
</dbReference>
<evidence type="ECO:0000313" key="12">
    <source>
        <dbReference type="EMBL" id="CAB4128055.1"/>
    </source>
</evidence>
<dbReference type="EMBL" id="LR796223">
    <property type="protein sequence ID" value="CAB4128055.1"/>
    <property type="molecule type" value="Genomic_DNA"/>
</dbReference>
<dbReference type="GO" id="GO:0075713">
    <property type="term" value="P:establishment of integrated proviral latency"/>
    <property type="evidence" value="ECO:0007669"/>
    <property type="project" value="UniProtKB-KW"/>
</dbReference>
<evidence type="ECO:0000256" key="1">
    <source>
        <dbReference type="ARBA" id="ARBA00008857"/>
    </source>
</evidence>
<dbReference type="SUPFAM" id="SSF56349">
    <property type="entry name" value="DNA breaking-rejoining enzymes"/>
    <property type="match status" value="1"/>
</dbReference>
<keyword evidence="8" id="KW-1179">Viral genome integration</keyword>
<dbReference type="Gene3D" id="1.10.150.130">
    <property type="match status" value="1"/>
</dbReference>
<name>A0A6J7WIA5_9CAUD</name>
<evidence type="ECO:0000259" key="10">
    <source>
        <dbReference type="PROSITE" id="PS51898"/>
    </source>
</evidence>
<dbReference type="InterPro" id="IPR010998">
    <property type="entry name" value="Integrase_recombinase_N"/>
</dbReference>
<dbReference type="PANTHER" id="PTHR30349:SF64">
    <property type="entry name" value="PROPHAGE INTEGRASE INTD-RELATED"/>
    <property type="match status" value="1"/>
</dbReference>
<feature type="domain" description="Core-binding (CB)" evidence="11">
    <location>
        <begin position="63"/>
        <end position="144"/>
    </location>
</feature>
<feature type="domain" description="Tyr recombinase" evidence="10">
    <location>
        <begin position="165"/>
        <end position="361"/>
    </location>
</feature>
<evidence type="ECO:0000313" key="13">
    <source>
        <dbReference type="EMBL" id="CAB5217020.1"/>
    </source>
</evidence>
<evidence type="ECO:0000256" key="9">
    <source>
        <dbReference type="PROSITE-ProRule" id="PRU01248"/>
    </source>
</evidence>
<evidence type="ECO:0000256" key="3">
    <source>
        <dbReference type="ARBA" id="ARBA00022679"/>
    </source>
</evidence>
<dbReference type="Pfam" id="PF14659">
    <property type="entry name" value="Phage_int_SAM_3"/>
    <property type="match status" value="1"/>
</dbReference>
<evidence type="ECO:0000256" key="6">
    <source>
        <dbReference type="ARBA" id="ARBA00023125"/>
    </source>
</evidence>
<dbReference type="GO" id="GO:0016787">
    <property type="term" value="F:hydrolase activity"/>
    <property type="evidence" value="ECO:0007669"/>
    <property type="project" value="UniProtKB-KW"/>
</dbReference>
<sequence length="370" mass="43037">MKGTTRKRGKTWTYQIYVGIDEKTGKANFITRGGFKTEKICNEALNKAIYELNNGQMVFNKEMTFGQFARYWIEMKEPSVEAITLNGYKQRINDYMIPHFEKVKLESLNELRIRKWMKWLFDRLSSGHAVDVFKMMRQMLEKAVKKHLINRNPFEDIETPKGSRKKMNVWNTDEMNRFLDHAKTSHYYPVFLIALSTGMRQSEILGLQWDAINFENDSISVRSTLEVHTKILKDRTKNESSIRNIIVNPEVMSYLKKHRLDQKQQRLLLGTAWTSNNLVCVTEVGTPMTARNVLRSLYAIIERAGVKRITFHEIRHTHATALLSAGLDSSIIQNRLGHKSIDITMDIYAHVTPNMQQQAADTIQKLLHTK</sequence>
<dbReference type="GO" id="GO:0003677">
    <property type="term" value="F:DNA binding"/>
    <property type="evidence" value="ECO:0007669"/>
    <property type="project" value="UniProtKB-UniRule"/>
</dbReference>
<evidence type="ECO:0000256" key="5">
    <source>
        <dbReference type="ARBA" id="ARBA00022908"/>
    </source>
</evidence>
<keyword evidence="7" id="KW-0233">DNA recombination</keyword>
<dbReference type="InterPro" id="IPR011010">
    <property type="entry name" value="DNA_brk_join_enz"/>
</dbReference>
<dbReference type="InterPro" id="IPR050090">
    <property type="entry name" value="Tyrosine_recombinase_XerCD"/>
</dbReference>
<dbReference type="GO" id="GO:0016740">
    <property type="term" value="F:transferase activity"/>
    <property type="evidence" value="ECO:0007669"/>
    <property type="project" value="UniProtKB-KW"/>
</dbReference>
<dbReference type="GO" id="GO:0044826">
    <property type="term" value="P:viral genome integration into host DNA"/>
    <property type="evidence" value="ECO:0007669"/>
    <property type="project" value="UniProtKB-KW"/>
</dbReference>
<gene>
    <name evidence="12" type="ORF">UFOVP103_16</name>
    <name evidence="13" type="ORF">UFOVP197_39</name>
</gene>
<dbReference type="GO" id="GO:0015074">
    <property type="term" value="P:DNA integration"/>
    <property type="evidence" value="ECO:0007669"/>
    <property type="project" value="UniProtKB-KW"/>
</dbReference>
<evidence type="ECO:0000259" key="11">
    <source>
        <dbReference type="PROSITE" id="PS51900"/>
    </source>
</evidence>
<dbReference type="InterPro" id="IPR013762">
    <property type="entry name" value="Integrase-like_cat_sf"/>
</dbReference>
<organism evidence="13">
    <name type="scientific">uncultured Caudovirales phage</name>
    <dbReference type="NCBI Taxonomy" id="2100421"/>
    <lineage>
        <taxon>Viruses</taxon>
        <taxon>Duplodnaviria</taxon>
        <taxon>Heunggongvirae</taxon>
        <taxon>Uroviricota</taxon>
        <taxon>Caudoviricetes</taxon>
        <taxon>Peduoviridae</taxon>
        <taxon>Maltschvirus</taxon>
        <taxon>Maltschvirus maltsch</taxon>
    </lineage>
</organism>
<dbReference type="PROSITE" id="PS51898">
    <property type="entry name" value="TYR_RECOMBINASE"/>
    <property type="match status" value="1"/>
</dbReference>
<keyword evidence="6 9" id="KW-0238">DNA-binding</keyword>